<evidence type="ECO:0000313" key="3">
    <source>
        <dbReference type="Proteomes" id="UP001595796"/>
    </source>
</evidence>
<dbReference type="RefSeq" id="WP_114955774.1">
    <property type="nucleotide sequence ID" value="NZ_JBHSJF010000006.1"/>
</dbReference>
<keyword evidence="3" id="KW-1185">Reference proteome</keyword>
<sequence length="82" mass="9426">MTDVTYEIVQHNGGWAYKLGDVFSETFATHDEARFAAERVAKEQERPGETGTIEYQDEKGRWHEELEDGSDRPHTHVSETTD</sequence>
<dbReference type="Proteomes" id="UP001595796">
    <property type="component" value="Unassembled WGS sequence"/>
</dbReference>
<organism evidence="2 3">
    <name type="scientific">Flaviflagellibacter deserti</name>
    <dbReference type="NCBI Taxonomy" id="2267266"/>
    <lineage>
        <taxon>Bacteria</taxon>
        <taxon>Pseudomonadati</taxon>
        <taxon>Pseudomonadota</taxon>
        <taxon>Alphaproteobacteria</taxon>
        <taxon>Hyphomicrobiales</taxon>
        <taxon>Flaviflagellibacter</taxon>
    </lineage>
</organism>
<evidence type="ECO:0000256" key="1">
    <source>
        <dbReference type="SAM" id="MobiDB-lite"/>
    </source>
</evidence>
<evidence type="ECO:0000313" key="2">
    <source>
        <dbReference type="EMBL" id="MFC5068318.1"/>
    </source>
</evidence>
<dbReference type="Pfam" id="PF09954">
    <property type="entry name" value="DUF2188"/>
    <property type="match status" value="1"/>
</dbReference>
<feature type="region of interest" description="Disordered" evidence="1">
    <location>
        <begin position="39"/>
        <end position="82"/>
    </location>
</feature>
<dbReference type="EMBL" id="JBHSJF010000006">
    <property type="protein sequence ID" value="MFC5068318.1"/>
    <property type="molecule type" value="Genomic_DNA"/>
</dbReference>
<accession>A0ABV9Z0E2</accession>
<feature type="compositionally biased region" description="Basic and acidic residues" evidence="1">
    <location>
        <begin position="39"/>
        <end position="48"/>
    </location>
</feature>
<gene>
    <name evidence="2" type="ORF">ACFPFW_09870</name>
</gene>
<reference evidence="3" key="1">
    <citation type="journal article" date="2019" name="Int. J. Syst. Evol. Microbiol.">
        <title>The Global Catalogue of Microorganisms (GCM) 10K type strain sequencing project: providing services to taxonomists for standard genome sequencing and annotation.</title>
        <authorList>
            <consortium name="The Broad Institute Genomics Platform"/>
            <consortium name="The Broad Institute Genome Sequencing Center for Infectious Disease"/>
            <person name="Wu L."/>
            <person name="Ma J."/>
        </authorList>
    </citation>
    <scope>NUCLEOTIDE SEQUENCE [LARGE SCALE GENOMIC DNA]</scope>
    <source>
        <strain evidence="3">CGMCC 1.16444</strain>
    </source>
</reference>
<proteinExistence type="predicted"/>
<comment type="caution">
    <text evidence="2">The sequence shown here is derived from an EMBL/GenBank/DDBJ whole genome shotgun (WGS) entry which is preliminary data.</text>
</comment>
<feature type="compositionally biased region" description="Basic and acidic residues" evidence="1">
    <location>
        <begin position="56"/>
        <end position="82"/>
    </location>
</feature>
<dbReference type="InterPro" id="IPR018691">
    <property type="entry name" value="DUF2188"/>
</dbReference>
<name>A0ABV9Z0E2_9HYPH</name>
<protein>
    <submittedName>
        <fullName evidence="2">DUF2188 domain-containing protein</fullName>
    </submittedName>
</protein>